<dbReference type="InterPro" id="IPR052176">
    <property type="entry name" value="Glycosyl_Hydrlase_43_Enz"/>
</dbReference>
<dbReference type="PROSITE" id="PS51257">
    <property type="entry name" value="PROKAR_LIPOPROTEIN"/>
    <property type="match status" value="1"/>
</dbReference>
<accession>A0A4P7VB76</accession>
<dbReference type="KEGG" id="mgod:E7746_01665"/>
<name>A0A4P7VB76_9BACT</name>
<dbReference type="InterPro" id="IPR006710">
    <property type="entry name" value="Glyco_hydro_43"/>
</dbReference>
<evidence type="ECO:0000313" key="9">
    <source>
        <dbReference type="EMBL" id="QCD34670.1"/>
    </source>
</evidence>
<sequence length="348" mass="38121">MKSYIAMAVLCMLASCAGTGTKKGEANTEEPKDSTFAFVGNPIVKNKFTADPAPMVHDGRLYLYVGHDEYYAGQDSASGGKEFNITEWLCYSTPDMKEWTDHGVVLRPSDFAWSQKTREVGDAWASQVVERDGKFYYYTTLQGNEEYPGYAVGVAVSDSPTGPFVDAIGKPLVSDDMTDNGKRGWWNDIDPTVLIDGDDAWLCWGNGTCFLAKLKPNMIEIDGDIKVVDVPRYVEGPWLHKRGDIYYLTYASIGNGGETIAYATADSVNGEWTPRGEVTGAAKNSFTIHPGIADFNGQTYLFYHNADLTIDSIPGAIGRRAVCVDKLNYDENGLMIPVEQTVGGGILE</sequence>
<dbReference type="AlphaFoldDB" id="A0A4P7VB76"/>
<dbReference type="RefSeq" id="WP_136409640.1">
    <property type="nucleotide sequence ID" value="NZ_CP039393.1"/>
</dbReference>
<dbReference type="EMBL" id="CP039393">
    <property type="protein sequence ID" value="QCD34670.1"/>
    <property type="molecule type" value="Genomic_DNA"/>
</dbReference>
<dbReference type="PANTHER" id="PTHR43772:SF2">
    <property type="entry name" value="PUTATIVE (AFU_ORTHOLOGUE AFUA_2G04480)-RELATED"/>
    <property type="match status" value="1"/>
</dbReference>
<evidence type="ECO:0000313" key="10">
    <source>
        <dbReference type="Proteomes" id="UP000297031"/>
    </source>
</evidence>
<keyword evidence="10" id="KW-1185">Reference proteome</keyword>
<evidence type="ECO:0000256" key="4">
    <source>
        <dbReference type="ARBA" id="ARBA00023277"/>
    </source>
</evidence>
<dbReference type="OrthoDB" id="9763933at2"/>
<feature type="signal peptide" evidence="8">
    <location>
        <begin position="1"/>
        <end position="17"/>
    </location>
</feature>
<organism evidence="9 10">
    <name type="scientific">Muribaculum gordoncarteri</name>
    <dbReference type="NCBI Taxonomy" id="2530390"/>
    <lineage>
        <taxon>Bacteria</taxon>
        <taxon>Pseudomonadati</taxon>
        <taxon>Bacteroidota</taxon>
        <taxon>Bacteroidia</taxon>
        <taxon>Bacteroidales</taxon>
        <taxon>Muribaculaceae</taxon>
        <taxon>Muribaculum</taxon>
    </lineage>
</organism>
<evidence type="ECO:0000256" key="7">
    <source>
        <dbReference type="RuleBase" id="RU361187"/>
    </source>
</evidence>
<comment type="similarity">
    <text evidence="1 7">Belongs to the glycosyl hydrolase 43 family.</text>
</comment>
<reference evidence="9 10" key="1">
    <citation type="submission" date="2019-02" db="EMBL/GenBank/DDBJ databases">
        <title>Isolation and identification of novel species under the genus Muribaculum.</title>
        <authorList>
            <person name="Miyake S."/>
            <person name="Ding Y."/>
            <person name="Low A."/>
            <person name="Soh M."/>
            <person name="Seedorf H."/>
        </authorList>
    </citation>
    <scope>NUCLEOTIDE SEQUENCE [LARGE SCALE GENOMIC DNA]</scope>
    <source>
        <strain evidence="9 10">TLL-A4</strain>
    </source>
</reference>
<proteinExistence type="inferred from homology"/>
<evidence type="ECO:0000256" key="3">
    <source>
        <dbReference type="ARBA" id="ARBA00022801"/>
    </source>
</evidence>
<dbReference type="PANTHER" id="PTHR43772">
    <property type="entry name" value="ENDO-1,4-BETA-XYLANASE"/>
    <property type="match status" value="1"/>
</dbReference>
<protein>
    <submittedName>
        <fullName evidence="9">Glycoside hydrolase</fullName>
    </submittedName>
</protein>
<feature type="chain" id="PRO_5020683369" evidence="8">
    <location>
        <begin position="18"/>
        <end position="348"/>
    </location>
</feature>
<keyword evidence="8" id="KW-0732">Signal</keyword>
<evidence type="ECO:0000256" key="5">
    <source>
        <dbReference type="ARBA" id="ARBA00023295"/>
    </source>
</evidence>
<keyword evidence="2" id="KW-0624">Polysaccharide degradation</keyword>
<keyword evidence="5 7" id="KW-0326">Glycosidase</keyword>
<keyword evidence="2" id="KW-0858">Xylan degradation</keyword>
<evidence type="ECO:0000256" key="8">
    <source>
        <dbReference type="SAM" id="SignalP"/>
    </source>
</evidence>
<keyword evidence="4" id="KW-0119">Carbohydrate metabolism</keyword>
<evidence type="ECO:0000256" key="6">
    <source>
        <dbReference type="PIRSR" id="PIRSR606710-2"/>
    </source>
</evidence>
<keyword evidence="3 7" id="KW-0378">Hydrolase</keyword>
<dbReference type="SUPFAM" id="SSF75005">
    <property type="entry name" value="Arabinanase/levansucrase/invertase"/>
    <property type="match status" value="1"/>
</dbReference>
<evidence type="ECO:0000256" key="2">
    <source>
        <dbReference type="ARBA" id="ARBA00022651"/>
    </source>
</evidence>
<gene>
    <name evidence="9" type="ORF">E7746_01665</name>
</gene>
<dbReference type="Pfam" id="PF04616">
    <property type="entry name" value="Glyco_hydro_43"/>
    <property type="match status" value="1"/>
</dbReference>
<dbReference type="GO" id="GO:0045493">
    <property type="term" value="P:xylan catabolic process"/>
    <property type="evidence" value="ECO:0007669"/>
    <property type="project" value="UniProtKB-KW"/>
</dbReference>
<dbReference type="CDD" id="cd18618">
    <property type="entry name" value="GH43_Xsa43E-like"/>
    <property type="match status" value="1"/>
</dbReference>
<dbReference type="InterPro" id="IPR023296">
    <property type="entry name" value="Glyco_hydro_beta-prop_sf"/>
</dbReference>
<evidence type="ECO:0000256" key="1">
    <source>
        <dbReference type="ARBA" id="ARBA00009865"/>
    </source>
</evidence>
<dbReference type="GO" id="GO:0004553">
    <property type="term" value="F:hydrolase activity, hydrolyzing O-glycosyl compounds"/>
    <property type="evidence" value="ECO:0007669"/>
    <property type="project" value="InterPro"/>
</dbReference>
<feature type="site" description="Important for catalytic activity, responsible for pKa modulation of the active site Glu and correct orientation of both the proton donor and substrate" evidence="6">
    <location>
        <position position="190"/>
    </location>
</feature>
<dbReference type="Gene3D" id="2.115.10.20">
    <property type="entry name" value="Glycosyl hydrolase domain, family 43"/>
    <property type="match status" value="1"/>
</dbReference>
<dbReference type="Proteomes" id="UP000297031">
    <property type="component" value="Chromosome"/>
</dbReference>